<feature type="domain" description="Flagellar assembly protein T N-terminal" evidence="1">
    <location>
        <begin position="27"/>
        <end position="105"/>
    </location>
</feature>
<reference evidence="2" key="1">
    <citation type="journal article" date="2020" name="mSystems">
        <title>Genome- and Community-Level Interaction Insights into Carbon Utilization and Element Cycling Functions of Hydrothermarchaeota in Hydrothermal Sediment.</title>
        <authorList>
            <person name="Zhou Z."/>
            <person name="Liu Y."/>
            <person name="Xu W."/>
            <person name="Pan J."/>
            <person name="Luo Z.H."/>
            <person name="Li M."/>
        </authorList>
    </citation>
    <scope>NUCLEOTIDE SEQUENCE [LARGE SCALE GENOMIC DNA]</scope>
    <source>
        <strain evidence="2">HyVt-102</strain>
    </source>
</reference>
<proteinExistence type="predicted"/>
<dbReference type="AlphaFoldDB" id="A0A7C0VEA5"/>
<sequence>MVNLILITLFLISQQPAQETGSGEVTIVEAVGDGSIVQGDLAKARDDAIENALRNAVEQTVGMLLSSETITKNFMTIDDRIYSRSTGYVQRYEILNEGKKNDFIYEVKVKAYVKKGMVKDDLAAIGLLLRRKNLRRMMGLTQEKNVESASGTLSDVNIKAAEYTAMETSTSTVCSFIDKD</sequence>
<dbReference type="InterPro" id="IPR032370">
    <property type="entry name" value="FlgT_N"/>
</dbReference>
<protein>
    <recommendedName>
        <fullName evidence="1">Flagellar assembly protein T N-terminal domain-containing protein</fullName>
    </recommendedName>
</protein>
<name>A0A7C0VEA5_UNCW3</name>
<gene>
    <name evidence="2" type="ORF">ENF18_07505</name>
</gene>
<dbReference type="EMBL" id="DQWE01000354">
    <property type="protein sequence ID" value="HDI83618.1"/>
    <property type="molecule type" value="Genomic_DNA"/>
</dbReference>
<dbReference type="Pfam" id="PF16548">
    <property type="entry name" value="FlgT_N"/>
    <property type="match status" value="1"/>
</dbReference>
<feature type="non-terminal residue" evidence="2">
    <location>
        <position position="180"/>
    </location>
</feature>
<organism evidence="2">
    <name type="scientific">candidate division WOR-3 bacterium</name>
    <dbReference type="NCBI Taxonomy" id="2052148"/>
    <lineage>
        <taxon>Bacteria</taxon>
        <taxon>Bacteria division WOR-3</taxon>
    </lineage>
</organism>
<accession>A0A7C0VEA5</accession>
<evidence type="ECO:0000313" key="2">
    <source>
        <dbReference type="EMBL" id="HDI83618.1"/>
    </source>
</evidence>
<evidence type="ECO:0000259" key="1">
    <source>
        <dbReference type="Pfam" id="PF16548"/>
    </source>
</evidence>
<dbReference type="InterPro" id="IPR038180">
    <property type="entry name" value="FlgT_N_sf"/>
</dbReference>
<comment type="caution">
    <text evidence="2">The sequence shown here is derived from an EMBL/GenBank/DDBJ whole genome shotgun (WGS) entry which is preliminary data.</text>
</comment>
<dbReference type="Proteomes" id="UP000885847">
    <property type="component" value="Unassembled WGS sequence"/>
</dbReference>
<dbReference type="Gene3D" id="3.30.1660.40">
    <property type="entry name" value="FlgT, N-terminal domain"/>
    <property type="match status" value="1"/>
</dbReference>